<dbReference type="Pfam" id="PF04082">
    <property type="entry name" value="Fungal_trans"/>
    <property type="match status" value="1"/>
</dbReference>
<dbReference type="InterPro" id="IPR001138">
    <property type="entry name" value="Zn2Cys6_DnaBD"/>
</dbReference>
<reference evidence="6" key="1">
    <citation type="journal article" date="2021" name="Nat. Commun.">
        <title>Genetic determinants of endophytism in the Arabidopsis root mycobiome.</title>
        <authorList>
            <person name="Mesny F."/>
            <person name="Miyauchi S."/>
            <person name="Thiergart T."/>
            <person name="Pickel B."/>
            <person name="Atanasova L."/>
            <person name="Karlsson M."/>
            <person name="Huettel B."/>
            <person name="Barry K.W."/>
            <person name="Haridas S."/>
            <person name="Chen C."/>
            <person name="Bauer D."/>
            <person name="Andreopoulos W."/>
            <person name="Pangilinan J."/>
            <person name="LaButti K."/>
            <person name="Riley R."/>
            <person name="Lipzen A."/>
            <person name="Clum A."/>
            <person name="Drula E."/>
            <person name="Henrissat B."/>
            <person name="Kohler A."/>
            <person name="Grigoriev I.V."/>
            <person name="Martin F.M."/>
            <person name="Hacquard S."/>
        </authorList>
    </citation>
    <scope>NUCLEOTIDE SEQUENCE</scope>
    <source>
        <strain evidence="6">MPI-CAGE-AT-0021</strain>
    </source>
</reference>
<dbReference type="EMBL" id="JAGMUU010000008">
    <property type="protein sequence ID" value="KAH7146744.1"/>
    <property type="molecule type" value="Genomic_DNA"/>
</dbReference>
<dbReference type="PANTHER" id="PTHR31001:SF57">
    <property type="entry name" value="ZN(II)2CYS6 TRANSCRIPTION FACTOR (EUROFUNG)"/>
    <property type="match status" value="1"/>
</dbReference>
<dbReference type="PANTHER" id="PTHR31001">
    <property type="entry name" value="UNCHARACTERIZED TRANSCRIPTIONAL REGULATORY PROTEIN"/>
    <property type="match status" value="1"/>
</dbReference>
<keyword evidence="3" id="KW-0539">Nucleus</keyword>
<dbReference type="OrthoDB" id="424974at2759"/>
<feature type="domain" description="Zn(2)-C6 fungal-type" evidence="5">
    <location>
        <begin position="40"/>
        <end position="69"/>
    </location>
</feature>
<keyword evidence="2" id="KW-0479">Metal-binding</keyword>
<evidence type="ECO:0000256" key="3">
    <source>
        <dbReference type="ARBA" id="ARBA00023242"/>
    </source>
</evidence>
<feature type="region of interest" description="Disordered" evidence="4">
    <location>
        <begin position="54"/>
        <end position="78"/>
    </location>
</feature>
<dbReference type="SMART" id="SM00066">
    <property type="entry name" value="GAL4"/>
    <property type="match status" value="1"/>
</dbReference>
<dbReference type="AlphaFoldDB" id="A0A9P9EW99"/>
<evidence type="ECO:0000313" key="6">
    <source>
        <dbReference type="EMBL" id="KAH7146744.1"/>
    </source>
</evidence>
<dbReference type="CDD" id="cd12148">
    <property type="entry name" value="fungal_TF_MHR"/>
    <property type="match status" value="1"/>
</dbReference>
<dbReference type="SUPFAM" id="SSF57701">
    <property type="entry name" value="Zn2/Cys6 DNA-binding domain"/>
    <property type="match status" value="1"/>
</dbReference>
<dbReference type="CDD" id="cd00067">
    <property type="entry name" value="GAL4"/>
    <property type="match status" value="1"/>
</dbReference>
<comment type="caution">
    <text evidence="6">The sequence shown here is derived from an EMBL/GenBank/DDBJ whole genome shotgun (WGS) entry which is preliminary data.</text>
</comment>
<dbReference type="Gene3D" id="4.10.240.10">
    <property type="entry name" value="Zn(2)-C6 fungal-type DNA-binding domain"/>
    <property type="match status" value="1"/>
</dbReference>
<organism evidence="6 7">
    <name type="scientific">Dactylonectria estremocensis</name>
    <dbReference type="NCBI Taxonomy" id="1079267"/>
    <lineage>
        <taxon>Eukaryota</taxon>
        <taxon>Fungi</taxon>
        <taxon>Dikarya</taxon>
        <taxon>Ascomycota</taxon>
        <taxon>Pezizomycotina</taxon>
        <taxon>Sordariomycetes</taxon>
        <taxon>Hypocreomycetidae</taxon>
        <taxon>Hypocreales</taxon>
        <taxon>Nectriaceae</taxon>
        <taxon>Dactylonectria</taxon>
    </lineage>
</organism>
<evidence type="ECO:0000256" key="1">
    <source>
        <dbReference type="ARBA" id="ARBA00004123"/>
    </source>
</evidence>
<dbReference type="GO" id="GO:0008270">
    <property type="term" value="F:zinc ion binding"/>
    <property type="evidence" value="ECO:0007669"/>
    <property type="project" value="InterPro"/>
</dbReference>
<dbReference type="InterPro" id="IPR050613">
    <property type="entry name" value="Sec_Metabolite_Reg"/>
</dbReference>
<protein>
    <recommendedName>
        <fullName evidence="5">Zn(2)-C6 fungal-type domain-containing protein</fullName>
    </recommendedName>
</protein>
<dbReference type="GO" id="GO:0003677">
    <property type="term" value="F:DNA binding"/>
    <property type="evidence" value="ECO:0007669"/>
    <property type="project" value="InterPro"/>
</dbReference>
<keyword evidence="7" id="KW-1185">Reference proteome</keyword>
<dbReference type="Pfam" id="PF00172">
    <property type="entry name" value="Zn_clus"/>
    <property type="match status" value="1"/>
</dbReference>
<sequence length="689" mass="75686">MGSECPFTPPSLTPSSEPEQGQRATSPTAYSQNSLPAPRSCYGCNRKKIRCDKKEPCSSCGRAGRPCAYPPSGPRTRRAKKTIIADMASRISSLEKSLAQAKNEAQSAQTASHSKSLKSTPLAQPVTTLHSSNPSQRSREDVLVQNGSSSQYFNEVIFSRVIEDERNFESVLTPPQTSSPLQPELSPFNALGILSSPSFSIAPASLHPPQQLAVKLWNIYVDNVDGCTGLKLLHLPTDEVKVYSVINDPTKASLENLSLCFAIYFASTVSLDEPVTQVTLGQDRHTFLLQLKVGLEQAFAQGDFLDCPTLTGLFALAIYLSALRVSNRSKGIWVLNGLAIRIAQSLGLHCDGSRLGLSPFQSEIRRRLWWHLLSRDGRAGEDYGLENTNSLLLESNVSLPVNVDDTDLLPGMQQLPASKSSWTAMTFSLINIELAKSMQNIAAIALASSPASLSEETRLKVIKETQMRVDSRLEHCNPVMPQHRLTIRCSRFLLQKLDFVTRLQWILLQRTGPDAEFATEQNLAEALEILQPSLYSASEGGLLAQFAWARKAYPQYHVTMYVLWHLCLKPEGPNIDTAWGVVETLFSGELWDESTRGFGPKAAVLAALKAKAVLVREGIRKQTWHDGAIASGTPLDAMSESGPSEREGFSSYLLGDAGGGELNVNSIADEWPDWETLVHNFQFDRPDVT</sequence>
<dbReference type="InterPro" id="IPR036864">
    <property type="entry name" value="Zn2-C6_fun-type_DNA-bd_sf"/>
</dbReference>
<proteinExistence type="predicted"/>
<dbReference type="GO" id="GO:0006351">
    <property type="term" value="P:DNA-templated transcription"/>
    <property type="evidence" value="ECO:0007669"/>
    <property type="project" value="InterPro"/>
</dbReference>
<dbReference type="GO" id="GO:0005634">
    <property type="term" value="C:nucleus"/>
    <property type="evidence" value="ECO:0007669"/>
    <property type="project" value="UniProtKB-SubCell"/>
</dbReference>
<evidence type="ECO:0000256" key="4">
    <source>
        <dbReference type="SAM" id="MobiDB-lite"/>
    </source>
</evidence>
<evidence type="ECO:0000313" key="7">
    <source>
        <dbReference type="Proteomes" id="UP000717696"/>
    </source>
</evidence>
<name>A0A9P9EW99_9HYPO</name>
<feature type="region of interest" description="Disordered" evidence="4">
    <location>
        <begin position="95"/>
        <end position="142"/>
    </location>
</feature>
<evidence type="ECO:0000256" key="2">
    <source>
        <dbReference type="ARBA" id="ARBA00022723"/>
    </source>
</evidence>
<dbReference type="PROSITE" id="PS50048">
    <property type="entry name" value="ZN2_CY6_FUNGAL_2"/>
    <property type="match status" value="1"/>
</dbReference>
<dbReference type="GO" id="GO:0000981">
    <property type="term" value="F:DNA-binding transcription factor activity, RNA polymerase II-specific"/>
    <property type="evidence" value="ECO:0007669"/>
    <property type="project" value="InterPro"/>
</dbReference>
<evidence type="ECO:0000259" key="5">
    <source>
        <dbReference type="PROSITE" id="PS50048"/>
    </source>
</evidence>
<dbReference type="SMART" id="SM00906">
    <property type="entry name" value="Fungal_trans"/>
    <property type="match status" value="1"/>
</dbReference>
<feature type="region of interest" description="Disordered" evidence="4">
    <location>
        <begin position="1"/>
        <end position="42"/>
    </location>
</feature>
<dbReference type="InterPro" id="IPR007219">
    <property type="entry name" value="XnlR_reg_dom"/>
</dbReference>
<feature type="compositionally biased region" description="Polar residues" evidence="4">
    <location>
        <begin position="22"/>
        <end position="35"/>
    </location>
</feature>
<feature type="compositionally biased region" description="Polar residues" evidence="4">
    <location>
        <begin position="103"/>
        <end position="136"/>
    </location>
</feature>
<accession>A0A9P9EW99</accession>
<dbReference type="Proteomes" id="UP000717696">
    <property type="component" value="Unassembled WGS sequence"/>
</dbReference>
<gene>
    <name evidence="6" type="ORF">B0J13DRAFT_473581</name>
</gene>
<comment type="subcellular location">
    <subcellularLocation>
        <location evidence="1">Nucleus</location>
    </subcellularLocation>
</comment>